<name>A0A1E5VNV9_9POAL</name>
<reference evidence="2 3" key="1">
    <citation type="submission" date="2016-09" db="EMBL/GenBank/DDBJ databases">
        <title>The draft genome of Dichanthelium oligosanthes: A C3 panicoid grass species.</title>
        <authorList>
            <person name="Studer A.J."/>
            <person name="Schnable J.C."/>
            <person name="Brutnell T.P."/>
        </authorList>
    </citation>
    <scope>NUCLEOTIDE SEQUENCE [LARGE SCALE GENOMIC DNA]</scope>
    <source>
        <strain evidence="3">cv. Kellogg 1175</strain>
        <tissue evidence="2">Leaf</tissue>
    </source>
</reference>
<comment type="caution">
    <text evidence="2">The sequence shown here is derived from an EMBL/GenBank/DDBJ whole genome shotgun (WGS) entry which is preliminary data.</text>
</comment>
<protein>
    <submittedName>
        <fullName evidence="2">Uncharacterized protein</fullName>
    </submittedName>
</protein>
<feature type="region of interest" description="Disordered" evidence="1">
    <location>
        <begin position="93"/>
        <end position="114"/>
    </location>
</feature>
<evidence type="ECO:0000313" key="3">
    <source>
        <dbReference type="Proteomes" id="UP000095767"/>
    </source>
</evidence>
<gene>
    <name evidence="2" type="ORF">BAE44_0012171</name>
</gene>
<evidence type="ECO:0000256" key="1">
    <source>
        <dbReference type="SAM" id="MobiDB-lite"/>
    </source>
</evidence>
<dbReference type="OrthoDB" id="645215at2759"/>
<keyword evidence="3" id="KW-1185">Reference proteome</keyword>
<dbReference type="PANTHER" id="PTHR33085">
    <property type="entry name" value="OS12G0113100 PROTEIN-RELATED"/>
    <property type="match status" value="1"/>
</dbReference>
<dbReference type="InterPro" id="IPR012871">
    <property type="entry name" value="DUF1668_ORYSA"/>
</dbReference>
<dbReference type="AlphaFoldDB" id="A0A1E5VNV9"/>
<dbReference type="EMBL" id="LWDX02033921">
    <property type="protein sequence ID" value="OEL26808.1"/>
    <property type="molecule type" value="Genomic_DNA"/>
</dbReference>
<evidence type="ECO:0000313" key="2">
    <source>
        <dbReference type="EMBL" id="OEL26808.1"/>
    </source>
</evidence>
<dbReference type="Pfam" id="PF07893">
    <property type="entry name" value="DUF1668"/>
    <property type="match status" value="1"/>
</dbReference>
<dbReference type="Proteomes" id="UP000095767">
    <property type="component" value="Unassembled WGS sequence"/>
</dbReference>
<dbReference type="PANTHER" id="PTHR33085:SF62">
    <property type="entry name" value="OS03G0632600 PROTEIN"/>
    <property type="match status" value="1"/>
</dbReference>
<accession>A0A1E5VNV9</accession>
<proteinExistence type="predicted"/>
<sequence length="398" mass="43729">MVLPVFSARNALAPLISGPPPHGTVRKRYLPVFSDTTLGETVTWIRGFDILHGIAWYSNFHHRSVRGSKKGARSDSNLSSHLSAGCRRLREQQVTRKEQALQSGGAGLPTEKPPPPQHLYLILDDWALGCSIRKLDLSSNDTDPMMLNGAAGDAAICLPSPFFRLKARRELPMYFTAALGSKIMAMHPKEDGGSPNSGGAFFDVHTRSLNFIPRHMDDFRPIYFSIGNSLLALTSSSFQLLDLPLIDDPSCCQLDSLSWRKLQDAPFDSMEVLSYAILPDEHTVLASVGVLTKDATFSFQLTDDIEGAWKKHGDWVLPFYGPGYFDPALNAWVGLSMYSLETGHICACCNLVSAGSDSGHCPTWDFSKENLFSDDPNETHVGAQWRSSVKTRGGPIPS</sequence>
<organism evidence="2 3">
    <name type="scientific">Dichanthelium oligosanthes</name>
    <dbReference type="NCBI Taxonomy" id="888268"/>
    <lineage>
        <taxon>Eukaryota</taxon>
        <taxon>Viridiplantae</taxon>
        <taxon>Streptophyta</taxon>
        <taxon>Embryophyta</taxon>
        <taxon>Tracheophyta</taxon>
        <taxon>Spermatophyta</taxon>
        <taxon>Magnoliopsida</taxon>
        <taxon>Liliopsida</taxon>
        <taxon>Poales</taxon>
        <taxon>Poaceae</taxon>
        <taxon>PACMAD clade</taxon>
        <taxon>Panicoideae</taxon>
        <taxon>Panicodae</taxon>
        <taxon>Paniceae</taxon>
        <taxon>Dichantheliinae</taxon>
        <taxon>Dichanthelium</taxon>
    </lineage>
</organism>